<dbReference type="GO" id="GO:0005737">
    <property type="term" value="C:cytoplasm"/>
    <property type="evidence" value="ECO:0007669"/>
    <property type="project" value="UniProtKB-SubCell"/>
</dbReference>
<dbReference type="STRING" id="195883.A0A482WR53"/>
<dbReference type="GO" id="GO:0050830">
    <property type="term" value="P:defense response to Gram-positive bacterium"/>
    <property type="evidence" value="ECO:0007669"/>
    <property type="project" value="TreeGrafter"/>
</dbReference>
<evidence type="ECO:0000256" key="3">
    <source>
        <dbReference type="ARBA" id="ARBA00023198"/>
    </source>
</evidence>
<dbReference type="SUPFAM" id="SSF52200">
    <property type="entry name" value="Toll/Interleukin receptor TIR domain"/>
    <property type="match status" value="1"/>
</dbReference>
<dbReference type="GO" id="GO:0008063">
    <property type="term" value="P:Toll signaling pathway"/>
    <property type="evidence" value="ECO:0007669"/>
    <property type="project" value="TreeGrafter"/>
</dbReference>
<dbReference type="Pfam" id="PF13676">
    <property type="entry name" value="TIR_2"/>
    <property type="match status" value="1"/>
</dbReference>
<evidence type="ECO:0000256" key="2">
    <source>
        <dbReference type="ARBA" id="ARBA00022490"/>
    </source>
</evidence>
<feature type="domain" description="Death" evidence="4">
    <location>
        <begin position="65"/>
        <end position="107"/>
    </location>
</feature>
<dbReference type="GO" id="GO:0035325">
    <property type="term" value="F:Toll-like receptor binding"/>
    <property type="evidence" value="ECO:0007669"/>
    <property type="project" value="TreeGrafter"/>
</dbReference>
<dbReference type="PANTHER" id="PTHR15079">
    <property type="entry name" value="MYD88"/>
    <property type="match status" value="1"/>
</dbReference>
<reference evidence="6 7" key="1">
    <citation type="journal article" date="2017" name="Gigascience">
        <title>Genome sequence of the small brown planthopper, Laodelphax striatellus.</title>
        <authorList>
            <person name="Zhu J."/>
            <person name="Jiang F."/>
            <person name="Wang X."/>
            <person name="Yang P."/>
            <person name="Bao Y."/>
            <person name="Zhao W."/>
            <person name="Wang W."/>
            <person name="Lu H."/>
            <person name="Wang Q."/>
            <person name="Cui N."/>
            <person name="Li J."/>
            <person name="Chen X."/>
            <person name="Luo L."/>
            <person name="Yu J."/>
            <person name="Kang L."/>
            <person name="Cui F."/>
        </authorList>
    </citation>
    <scope>NUCLEOTIDE SEQUENCE [LARGE SCALE GENOMIC DNA]</scope>
    <source>
        <strain evidence="6">Lst14</strain>
    </source>
</reference>
<dbReference type="SUPFAM" id="SSF47986">
    <property type="entry name" value="DEATH domain"/>
    <property type="match status" value="1"/>
</dbReference>
<evidence type="ECO:0008006" key="8">
    <source>
        <dbReference type="Google" id="ProtNLM"/>
    </source>
</evidence>
<name>A0A482WR53_LAOST</name>
<evidence type="ECO:0000256" key="1">
    <source>
        <dbReference type="ARBA" id="ARBA00004496"/>
    </source>
</evidence>
<keyword evidence="3" id="KW-0395">Inflammatory response</keyword>
<gene>
    <name evidence="6" type="ORF">LSTR_LSTR005873</name>
</gene>
<dbReference type="PROSITE" id="PS50104">
    <property type="entry name" value="TIR"/>
    <property type="match status" value="1"/>
</dbReference>
<keyword evidence="7" id="KW-1185">Reference proteome</keyword>
<evidence type="ECO:0000259" key="5">
    <source>
        <dbReference type="PROSITE" id="PS50104"/>
    </source>
</evidence>
<keyword evidence="2" id="KW-0963">Cytoplasm</keyword>
<evidence type="ECO:0000313" key="6">
    <source>
        <dbReference type="EMBL" id="RZF36057.1"/>
    </source>
</evidence>
<dbReference type="InParanoid" id="A0A482WR53"/>
<dbReference type="InterPro" id="IPR000157">
    <property type="entry name" value="TIR_dom"/>
</dbReference>
<dbReference type="GO" id="GO:0043123">
    <property type="term" value="P:positive regulation of canonical NF-kappaB signal transduction"/>
    <property type="evidence" value="ECO:0007669"/>
    <property type="project" value="InterPro"/>
</dbReference>
<proteinExistence type="predicted"/>
<dbReference type="EMBL" id="QKKF02027168">
    <property type="protein sequence ID" value="RZF36057.1"/>
    <property type="molecule type" value="Genomic_DNA"/>
</dbReference>
<feature type="domain" description="TIR" evidence="5">
    <location>
        <begin position="153"/>
        <end position="284"/>
    </location>
</feature>
<dbReference type="InterPro" id="IPR000488">
    <property type="entry name" value="Death_dom"/>
</dbReference>
<dbReference type="Proteomes" id="UP000291343">
    <property type="component" value="Unassembled WGS sequence"/>
</dbReference>
<evidence type="ECO:0000259" key="4">
    <source>
        <dbReference type="PROSITE" id="PS50017"/>
    </source>
</evidence>
<dbReference type="Gene3D" id="3.40.50.10140">
    <property type="entry name" value="Toll/interleukin-1 receptor homology (TIR) domain"/>
    <property type="match status" value="1"/>
</dbReference>
<dbReference type="InterPro" id="IPR035897">
    <property type="entry name" value="Toll_tir_struct_dom_sf"/>
</dbReference>
<dbReference type="GO" id="GO:0005886">
    <property type="term" value="C:plasma membrane"/>
    <property type="evidence" value="ECO:0007669"/>
    <property type="project" value="TreeGrafter"/>
</dbReference>
<organism evidence="6 7">
    <name type="scientific">Laodelphax striatellus</name>
    <name type="common">Small brown planthopper</name>
    <name type="synonym">Delphax striatella</name>
    <dbReference type="NCBI Taxonomy" id="195883"/>
    <lineage>
        <taxon>Eukaryota</taxon>
        <taxon>Metazoa</taxon>
        <taxon>Ecdysozoa</taxon>
        <taxon>Arthropoda</taxon>
        <taxon>Hexapoda</taxon>
        <taxon>Insecta</taxon>
        <taxon>Pterygota</taxon>
        <taxon>Neoptera</taxon>
        <taxon>Paraneoptera</taxon>
        <taxon>Hemiptera</taxon>
        <taxon>Auchenorrhyncha</taxon>
        <taxon>Fulgoroidea</taxon>
        <taxon>Delphacidae</taxon>
        <taxon>Criomorphinae</taxon>
        <taxon>Laodelphax</taxon>
    </lineage>
</organism>
<dbReference type="AlphaFoldDB" id="A0A482WR53"/>
<dbReference type="Gene3D" id="1.10.533.10">
    <property type="entry name" value="Death Domain, Fas"/>
    <property type="match status" value="1"/>
</dbReference>
<comment type="caution">
    <text evidence="6">The sequence shown here is derived from an EMBL/GenBank/DDBJ whole genome shotgun (WGS) entry which is preliminary data.</text>
</comment>
<comment type="subcellular location">
    <subcellularLocation>
        <location evidence="1">Cytoplasm</location>
    </subcellularLocation>
</comment>
<dbReference type="InterPro" id="IPR017281">
    <property type="entry name" value="Myelin_different_resp_MyD88"/>
</dbReference>
<dbReference type="GO" id="GO:0045087">
    <property type="term" value="P:innate immune response"/>
    <property type="evidence" value="ECO:0007669"/>
    <property type="project" value="TreeGrafter"/>
</dbReference>
<dbReference type="PROSITE" id="PS50017">
    <property type="entry name" value="DEATH_DOMAIN"/>
    <property type="match status" value="1"/>
</dbReference>
<dbReference type="GO" id="GO:0002755">
    <property type="term" value="P:MyD88-dependent toll-like receptor signaling pathway"/>
    <property type="evidence" value="ECO:0007669"/>
    <property type="project" value="InterPro"/>
</dbReference>
<dbReference type="FunCoup" id="A0A482WR53">
    <property type="interactions" value="352"/>
</dbReference>
<dbReference type="OrthoDB" id="10037120at2759"/>
<evidence type="ECO:0000313" key="7">
    <source>
        <dbReference type="Proteomes" id="UP000291343"/>
    </source>
</evidence>
<dbReference type="GO" id="GO:0034142">
    <property type="term" value="P:toll-like receptor 4 signaling pathway"/>
    <property type="evidence" value="ECO:0007669"/>
    <property type="project" value="TreeGrafter"/>
</dbReference>
<dbReference type="PANTHER" id="PTHR15079:SF3">
    <property type="entry name" value="MYELOID DIFFERENTIATION PRIMARY RESPONSE PROTEIN MYD88"/>
    <property type="match status" value="1"/>
</dbReference>
<dbReference type="InterPro" id="IPR011029">
    <property type="entry name" value="DEATH-like_dom_sf"/>
</dbReference>
<dbReference type="SMR" id="A0A482WR53"/>
<accession>A0A482WR53</accession>
<dbReference type="GO" id="GO:0070976">
    <property type="term" value="F:TIR domain binding"/>
    <property type="evidence" value="ECO:0007669"/>
    <property type="project" value="InterPro"/>
</dbReference>
<protein>
    <recommendedName>
        <fullName evidence="8">TIR domain-containing protein</fullName>
    </recommendedName>
</protein>
<sequence>MAATEVAERSTPVTALRLQSRTSLSEHLNPTKVIPAPGGLPRDWRGLADLCDVPTPGPGTVGEKDPTDTILTAWQKKDIASASIERLCQFLEQLDRFDILDDLEACISDDVQRYWDRLDNDNQIQPFSDSNSLDESILTIDDTQRISSGLPPQNYHAFVLFADEDKEFGVRIVETLENDYNLKICYKDRDLVGGINFEHEAIVRLVSERCNHLVVILSNNFVRSNPVNKFYTNFAQAQGIVEKKRKVVPLNYNCDFELIPPQLKYHYMLDWRKENFFTILNRSIGCAPTLANTIGSCTIRELTSSSSCSSKSSSPSQTIRCKTTEDMDFDKDLNKLDLPISSQNRLSVSEKNLCTSEKLSDCARSNNNVSESFISTNKNSIKETTFFKSLKITRIKNILRRKKKLPVPA</sequence>